<gene>
    <name evidence="8" type="ORF">LAME_0D09802G</name>
</gene>
<dbReference type="GO" id="GO:0005634">
    <property type="term" value="C:nucleus"/>
    <property type="evidence" value="ECO:0007669"/>
    <property type="project" value="UniProtKB-SubCell"/>
</dbReference>
<dbReference type="FunFam" id="3.40.50.1010:FF:000045">
    <property type="entry name" value="Transcriptional protein swt1"/>
    <property type="match status" value="1"/>
</dbReference>
<dbReference type="Gene3D" id="3.40.50.1010">
    <property type="entry name" value="5'-nuclease"/>
    <property type="match status" value="1"/>
</dbReference>
<dbReference type="Pfam" id="PF21693">
    <property type="entry name" value="SWT1_3rd"/>
    <property type="match status" value="1"/>
</dbReference>
<evidence type="ECO:0000256" key="4">
    <source>
        <dbReference type="ARBA" id="ARBA00060839"/>
    </source>
</evidence>
<evidence type="ECO:0000256" key="1">
    <source>
        <dbReference type="ARBA" id="ARBA00004123"/>
    </source>
</evidence>
<dbReference type="OrthoDB" id="2017974at2759"/>
<feature type="region of interest" description="Disordered" evidence="6">
    <location>
        <begin position="284"/>
        <end position="309"/>
    </location>
</feature>
<evidence type="ECO:0000256" key="6">
    <source>
        <dbReference type="SAM" id="MobiDB-lite"/>
    </source>
</evidence>
<evidence type="ECO:0000313" key="8">
    <source>
        <dbReference type="EMBL" id="SCU87362.1"/>
    </source>
</evidence>
<dbReference type="InterPro" id="IPR029060">
    <property type="entry name" value="PIN-like_dom_sf"/>
</dbReference>
<dbReference type="PANTHER" id="PTHR16161">
    <property type="entry name" value="TRANSCRIPTIONAL PROTEIN SWT1"/>
    <property type="match status" value="1"/>
</dbReference>
<keyword evidence="3" id="KW-0539">Nucleus</keyword>
<comment type="similarity">
    <text evidence="4">Belongs to the SWT1 family.</text>
</comment>
<dbReference type="Pfam" id="PF13638">
    <property type="entry name" value="PIN_4"/>
    <property type="match status" value="1"/>
</dbReference>
<dbReference type="PANTHER" id="PTHR16161:SF0">
    <property type="entry name" value="TRANSCRIPTIONAL PROTEIN SWT1"/>
    <property type="match status" value="1"/>
</dbReference>
<dbReference type="CDD" id="cd18727">
    <property type="entry name" value="PIN_Swt1-like"/>
    <property type="match status" value="1"/>
</dbReference>
<evidence type="ECO:0000256" key="2">
    <source>
        <dbReference type="ARBA" id="ARBA00023163"/>
    </source>
</evidence>
<dbReference type="AlphaFoldDB" id="A0A1G4JBW7"/>
<dbReference type="InterPro" id="IPR049014">
    <property type="entry name" value="SWT1_C"/>
</dbReference>
<feature type="compositionally biased region" description="Polar residues" evidence="6">
    <location>
        <begin position="290"/>
        <end position="309"/>
    </location>
</feature>
<evidence type="ECO:0000256" key="5">
    <source>
        <dbReference type="ARBA" id="ARBA00074620"/>
    </source>
</evidence>
<accession>A0A1G4JBW7</accession>
<dbReference type="Proteomes" id="UP000191144">
    <property type="component" value="Chromosome D"/>
</dbReference>
<sequence>MANDRLVGSKDTQNRAIYLGTRTKPKKYTIEDIERGFLADQNAGNSVAQTCAEASQHREEDLLAEDAAMMDVSEDLQVQTISNIIGEHRQHDSNYADLATRTDQMDMDGTEQGDQKCVTAFVVDTNFIISHLSILEDLRTLSMEYQHQIVIPRTVVQELDGLKNANDRIESNQSKFSDSPTIGALARKANDWIYTHFSNLDSAVVGQRLNQRLDYSCRKDDSILDCCLYYREKLNLFVILMSNDKNLCLKALTEKILTVSFRPGMSAELIATRVYQERSSLPEVAEETPNFPSHNASVNPSPRLTPNQQLPAQPETHFQKNAELVYTEIEGIALSAIDHIMHVEYGDELDFTDYNSANVTNLRACCRCVAKFWTSVFGAYFKGTDIGKQAWKTPGSSLVKIPSSVTELEHFVEFWVFALQCFYKDRDNSQKEALNVLSDRWNNACLSQEP</sequence>
<organism evidence="8 9">
    <name type="scientific">Lachancea meyersii CBS 8951</name>
    <dbReference type="NCBI Taxonomy" id="1266667"/>
    <lineage>
        <taxon>Eukaryota</taxon>
        <taxon>Fungi</taxon>
        <taxon>Dikarya</taxon>
        <taxon>Ascomycota</taxon>
        <taxon>Saccharomycotina</taxon>
        <taxon>Saccharomycetes</taxon>
        <taxon>Saccharomycetales</taxon>
        <taxon>Saccharomycetaceae</taxon>
        <taxon>Lachancea</taxon>
    </lineage>
</organism>
<keyword evidence="9" id="KW-1185">Reference proteome</keyword>
<comment type="subcellular location">
    <subcellularLocation>
        <location evidence="1">Nucleus</location>
    </subcellularLocation>
</comment>
<dbReference type="InterPro" id="IPR002716">
    <property type="entry name" value="PIN_dom"/>
</dbReference>
<proteinExistence type="inferred from homology"/>
<keyword evidence="2" id="KW-0804">Transcription</keyword>
<name>A0A1G4JBW7_9SACH</name>
<evidence type="ECO:0000313" key="9">
    <source>
        <dbReference type="Proteomes" id="UP000191144"/>
    </source>
</evidence>
<dbReference type="InterPro" id="IPR052626">
    <property type="entry name" value="SWT1_Regulator"/>
</dbReference>
<evidence type="ECO:0000256" key="3">
    <source>
        <dbReference type="ARBA" id="ARBA00023242"/>
    </source>
</evidence>
<dbReference type="GO" id="GO:0004540">
    <property type="term" value="F:RNA nuclease activity"/>
    <property type="evidence" value="ECO:0007669"/>
    <property type="project" value="UniProtKB-ARBA"/>
</dbReference>
<dbReference type="SUPFAM" id="SSF88723">
    <property type="entry name" value="PIN domain-like"/>
    <property type="match status" value="1"/>
</dbReference>
<reference evidence="9" key="1">
    <citation type="submission" date="2016-03" db="EMBL/GenBank/DDBJ databases">
        <authorList>
            <person name="Devillers Hugo."/>
        </authorList>
    </citation>
    <scope>NUCLEOTIDE SEQUENCE [LARGE SCALE GENOMIC DNA]</scope>
</reference>
<dbReference type="EMBL" id="LT598482">
    <property type="protein sequence ID" value="SCU87362.1"/>
    <property type="molecule type" value="Genomic_DNA"/>
</dbReference>
<evidence type="ECO:0000259" key="7">
    <source>
        <dbReference type="SMART" id="SM00670"/>
    </source>
</evidence>
<dbReference type="SMART" id="SM00670">
    <property type="entry name" value="PINc"/>
    <property type="match status" value="1"/>
</dbReference>
<feature type="domain" description="PIN" evidence="7">
    <location>
        <begin position="119"/>
        <end position="249"/>
    </location>
</feature>
<protein>
    <recommendedName>
        <fullName evidence="5">Transcriptional protein SWT1</fullName>
    </recommendedName>
</protein>